<dbReference type="PROSITE" id="PS51257">
    <property type="entry name" value="PROKAR_LIPOPROTEIN"/>
    <property type="match status" value="1"/>
</dbReference>
<evidence type="ECO:0000313" key="2">
    <source>
        <dbReference type="EMBL" id="ABZ69596.1"/>
    </source>
</evidence>
<protein>
    <recommendedName>
        <fullName evidence="3">Lipoprotein</fullName>
    </recommendedName>
</protein>
<evidence type="ECO:0000256" key="1">
    <source>
        <dbReference type="SAM" id="SignalP"/>
    </source>
</evidence>
<dbReference type="STRING" id="366602.Caul_0462"/>
<dbReference type="OrthoDB" id="9823157at2"/>
<feature type="chain" id="PRO_5002756071" description="Lipoprotein" evidence="1">
    <location>
        <begin position="25"/>
        <end position="274"/>
    </location>
</feature>
<dbReference type="KEGG" id="cak:Caul_0462"/>
<proteinExistence type="predicted"/>
<evidence type="ECO:0008006" key="3">
    <source>
        <dbReference type="Google" id="ProtNLM"/>
    </source>
</evidence>
<dbReference type="EMBL" id="CP000927">
    <property type="protein sequence ID" value="ABZ69596.1"/>
    <property type="molecule type" value="Genomic_DNA"/>
</dbReference>
<feature type="signal peptide" evidence="1">
    <location>
        <begin position="1"/>
        <end position="24"/>
    </location>
</feature>
<name>B0T6H9_CAUSK</name>
<dbReference type="AlphaFoldDB" id="B0T6H9"/>
<organism evidence="2">
    <name type="scientific">Caulobacter sp. (strain K31)</name>
    <dbReference type="NCBI Taxonomy" id="366602"/>
    <lineage>
        <taxon>Bacteria</taxon>
        <taxon>Pseudomonadati</taxon>
        <taxon>Pseudomonadota</taxon>
        <taxon>Alphaproteobacteria</taxon>
        <taxon>Caulobacterales</taxon>
        <taxon>Caulobacteraceae</taxon>
        <taxon>Caulobacter</taxon>
    </lineage>
</organism>
<reference evidence="2" key="1">
    <citation type="submission" date="2008-01" db="EMBL/GenBank/DDBJ databases">
        <title>Complete sequence of chromosome of Caulobacter sp. K31.</title>
        <authorList>
            <consortium name="US DOE Joint Genome Institute"/>
            <person name="Copeland A."/>
            <person name="Lucas S."/>
            <person name="Lapidus A."/>
            <person name="Barry K."/>
            <person name="Glavina del Rio T."/>
            <person name="Dalin E."/>
            <person name="Tice H."/>
            <person name="Pitluck S."/>
            <person name="Bruce D."/>
            <person name="Goodwin L."/>
            <person name="Thompson L.S."/>
            <person name="Brettin T."/>
            <person name="Detter J.C."/>
            <person name="Han C."/>
            <person name="Schmutz J."/>
            <person name="Larimer F."/>
            <person name="Land M."/>
            <person name="Hauser L."/>
            <person name="Kyrpides N."/>
            <person name="Kim E."/>
            <person name="Stephens C."/>
            <person name="Richardson P."/>
        </authorList>
    </citation>
    <scope>NUCLEOTIDE SEQUENCE [LARGE SCALE GENOMIC DNA]</scope>
    <source>
        <strain evidence="2">K31</strain>
    </source>
</reference>
<dbReference type="HOGENOM" id="CLU_1014482_0_0_5"/>
<sequence precursor="true">MKNPVLGVAVASTLLSACATVSFAPPETTKSAKIEPTSIALAVGKIGAREKEYAEAADHVANAPQVLDIPILAGGIVGLNAAVIGKHQHLIKKAAVFVTGGLALRDYYKFGDRHDVLVSASLALFCVQKTAHGLAKLDPIEGAGRWDQANNWAAANSDDEAAKAIRKYAPTVLHAPARFDYAIAEIDTLARKRLKTPTAPDPSGFVAKFQANVAKIQESSAGNDETLKALGGMRGFVAGGGGETYKALLADKELLDAITGLEVQLDACRSLLGG</sequence>
<gene>
    <name evidence="2" type="ordered locus">Caul_0462</name>
</gene>
<keyword evidence="1" id="KW-0732">Signal</keyword>
<dbReference type="eggNOG" id="ENOG503474V">
    <property type="taxonomic scope" value="Bacteria"/>
</dbReference>
<accession>B0T6H9</accession>